<dbReference type="EMBL" id="JBBMEW010000035">
    <property type="protein sequence ID" value="MEQ2529430.1"/>
    <property type="molecule type" value="Genomic_DNA"/>
</dbReference>
<reference evidence="1" key="1">
    <citation type="submission" date="2024-03" db="EMBL/GenBank/DDBJ databases">
        <title>Human intestinal bacterial collection.</title>
        <authorList>
            <person name="Pauvert C."/>
            <person name="Hitch T.C.A."/>
            <person name="Clavel T."/>
        </authorList>
    </citation>
    <scope>NUCLEOTIDE SEQUENCE</scope>
    <source>
        <strain evidence="1">CLA-AA-H227</strain>
    </source>
</reference>
<proteinExistence type="predicted"/>
<evidence type="ECO:0000313" key="2">
    <source>
        <dbReference type="Proteomes" id="UP001439875"/>
    </source>
</evidence>
<evidence type="ECO:0000313" key="1">
    <source>
        <dbReference type="EMBL" id="MEQ2529430.1"/>
    </source>
</evidence>
<protein>
    <submittedName>
        <fullName evidence="1">SEC-C metal-binding domain-containing protein</fullName>
    </submittedName>
</protein>
<dbReference type="Proteomes" id="UP001439875">
    <property type="component" value="Unassembled WGS sequence"/>
</dbReference>
<gene>
    <name evidence="1" type="ORF">WMO40_22420</name>
</gene>
<sequence length="290" mass="33510">MKDSLIKELQSEFGQAVDYHSAKGLTNEGWFLLEINPFPAQTELEKIVSDIDNIRPVGVQGGKLIHLEYCGEINHNIRQKEVRKAMKDIENQSFKVAVYSGFTNLQVLQNQPIAIVLEPEISYFTYPDHPHLNVGGFDNANNFYFPDSLCYTDNPKLLGNSKKERLLNAFDQISIWLLRHQIWEASRKYKRRGSWIGPEAGTFSPYDYPPILEPLRKCWCGSGKLYKDCHCESDLTALANKEAEEKGIPLEQMKRMILHHKLNVWEQRFRLPKRKSLNQLKNAFWGKVGT</sequence>
<keyword evidence="2" id="KW-1185">Reference proteome</keyword>
<name>A0ACC6SH26_9BACI</name>
<comment type="caution">
    <text evidence="1">The sequence shown here is derived from an EMBL/GenBank/DDBJ whole genome shotgun (WGS) entry which is preliminary data.</text>
</comment>
<organism evidence="1 2">
    <name type="scientific">Robertmurraya yapensis</name>
    <name type="common">ex Hitch et al 2024</name>
    <dbReference type="NCBI Taxonomy" id="3133160"/>
    <lineage>
        <taxon>Bacteria</taxon>
        <taxon>Bacillati</taxon>
        <taxon>Bacillota</taxon>
        <taxon>Bacilli</taxon>
        <taxon>Bacillales</taxon>
        <taxon>Bacillaceae</taxon>
        <taxon>Robertmurraya</taxon>
    </lineage>
</organism>
<accession>A0ACC6SH26</accession>